<reference evidence="1 2" key="1">
    <citation type="journal article" date="2023" name="ACS Omega">
        <title>Identification of the Neoaspergillic Acid Biosynthesis Gene Cluster by Establishing an In Vitro CRISPR-Ribonucleoprotein Genetic System in Aspergillus melleus.</title>
        <authorList>
            <person name="Yuan B."/>
            <person name="Grau M.F."/>
            <person name="Murata R.M."/>
            <person name="Torok T."/>
            <person name="Venkateswaran K."/>
            <person name="Stajich J.E."/>
            <person name="Wang C.C.C."/>
        </authorList>
    </citation>
    <scope>NUCLEOTIDE SEQUENCE [LARGE SCALE GENOMIC DNA]</scope>
    <source>
        <strain evidence="1 2">IMV 1140</strain>
    </source>
</reference>
<organism evidence="1 2">
    <name type="scientific">Aspergillus melleus</name>
    <dbReference type="NCBI Taxonomy" id="138277"/>
    <lineage>
        <taxon>Eukaryota</taxon>
        <taxon>Fungi</taxon>
        <taxon>Dikarya</taxon>
        <taxon>Ascomycota</taxon>
        <taxon>Pezizomycotina</taxon>
        <taxon>Eurotiomycetes</taxon>
        <taxon>Eurotiomycetidae</taxon>
        <taxon>Eurotiales</taxon>
        <taxon>Aspergillaceae</taxon>
        <taxon>Aspergillus</taxon>
        <taxon>Aspergillus subgen. Circumdati</taxon>
    </lineage>
</organism>
<proteinExistence type="predicted"/>
<gene>
    <name evidence="1" type="ORF">N8T08_005745</name>
</gene>
<dbReference type="Proteomes" id="UP001177260">
    <property type="component" value="Unassembled WGS sequence"/>
</dbReference>
<evidence type="ECO:0000313" key="2">
    <source>
        <dbReference type="Proteomes" id="UP001177260"/>
    </source>
</evidence>
<evidence type="ECO:0000313" key="1">
    <source>
        <dbReference type="EMBL" id="KAK1144083.1"/>
    </source>
</evidence>
<protein>
    <submittedName>
        <fullName evidence="1">Uncharacterized protein</fullName>
    </submittedName>
</protein>
<sequence>MFLDKHARLGARVLGMMALASQASAAPWGSWHGRHPHGSGDRGDGNFTSTPSFTPTPSSQPTGVFSIQPVGPTGVYSVNPTLGASSTAAATPLASVASMASISSGSTKGEVMIPYYLYPAEGKWEPLENLVTSNPDVKFTVIVNPDNGPGGSTTLQDKNYLSYVPKLAAHSNVRLIGYVSTAWGDRDISQVQADIKQYADWPSSSGDSSFAVQGIFLDEGATAYNEATVSYYEQTASLIKESSGLGPDNYVVTNPGTPPDAAYLKMVDSSVIFESPYTEFENVLSSSTFDSLKDSTGGDRASMVYNVPESVDLSSVLEKVKGISNQVYISNFDNYATYDPAWDTVAQLLASS</sequence>
<comment type="caution">
    <text evidence="1">The sequence shown here is derived from an EMBL/GenBank/DDBJ whole genome shotgun (WGS) entry which is preliminary data.</text>
</comment>
<keyword evidence="2" id="KW-1185">Reference proteome</keyword>
<name>A0ACC3B1V9_9EURO</name>
<accession>A0ACC3B1V9</accession>
<dbReference type="EMBL" id="JAOPJF010000033">
    <property type="protein sequence ID" value="KAK1144083.1"/>
    <property type="molecule type" value="Genomic_DNA"/>
</dbReference>